<name>A0A255ZVI0_9FLAO</name>
<dbReference type="OrthoDB" id="1117213at2"/>
<evidence type="ECO:0000256" key="2">
    <source>
        <dbReference type="ARBA" id="ARBA00022692"/>
    </source>
</evidence>
<dbReference type="InterPro" id="IPR037185">
    <property type="entry name" value="EmrE-like"/>
</dbReference>
<feature type="transmembrane region" description="Helical" evidence="5">
    <location>
        <begin position="241"/>
        <end position="260"/>
    </location>
</feature>
<feature type="transmembrane region" description="Helical" evidence="5">
    <location>
        <begin position="213"/>
        <end position="234"/>
    </location>
</feature>
<evidence type="ECO:0000256" key="5">
    <source>
        <dbReference type="SAM" id="Phobius"/>
    </source>
</evidence>
<feature type="transmembrane region" description="Helical" evidence="5">
    <location>
        <begin position="65"/>
        <end position="88"/>
    </location>
</feature>
<proteinExistence type="predicted"/>
<dbReference type="PANTHER" id="PTHR32322">
    <property type="entry name" value="INNER MEMBRANE TRANSPORTER"/>
    <property type="match status" value="1"/>
</dbReference>
<feature type="domain" description="EamA" evidence="6">
    <location>
        <begin position="151"/>
        <end position="283"/>
    </location>
</feature>
<keyword evidence="2 5" id="KW-0812">Transmembrane</keyword>
<dbReference type="AlphaFoldDB" id="A0A255ZVI0"/>
<reference evidence="7 8" key="1">
    <citation type="submission" date="2017-07" db="EMBL/GenBank/DDBJ databases">
        <title>Flavobacterium cyanobacteriorum sp. nov., isolated from cyanobacterial aggregates in a eutrophic lake.</title>
        <authorList>
            <person name="Cai H."/>
        </authorList>
    </citation>
    <scope>NUCLEOTIDE SEQUENCE [LARGE SCALE GENOMIC DNA]</scope>
    <source>
        <strain evidence="7 8">TH167</strain>
    </source>
</reference>
<dbReference type="PANTHER" id="PTHR32322:SF9">
    <property type="entry name" value="AMINO-ACID METABOLITE EFFLUX PUMP-RELATED"/>
    <property type="match status" value="1"/>
</dbReference>
<evidence type="ECO:0000313" key="7">
    <source>
        <dbReference type="EMBL" id="OYQ45508.1"/>
    </source>
</evidence>
<comment type="caution">
    <text evidence="7">The sequence shown here is derived from an EMBL/GenBank/DDBJ whole genome shotgun (WGS) entry which is preliminary data.</text>
</comment>
<feature type="transmembrane region" description="Helical" evidence="5">
    <location>
        <begin position="179"/>
        <end position="201"/>
    </location>
</feature>
<protein>
    <submittedName>
        <fullName evidence="7">Permease</fullName>
    </submittedName>
</protein>
<sequence>MKQQKWVLLVALALVWGSSFILIKKGLAGLSPIQVGASRIVFAALFLMLIGANQVAKVPSFKWKYIALTSLFGTFIPAFLFATAQVYISSTVSAVLNSLTPLNTFIIGIIGFGATFVRRQMLGVVIGLSGSLILILNGAANHPEQDYRFAAFIVIASICYAINVNLINKFLSDIPPFTITVGNFAVMLVPASIVLACTGIHENISDQSVVHALFFVAILGIVGTGLANIVFFKLIQISSPVFATSVTYLIPVVAFCWGLFDGESLTLIQLLGAAVVLSGVYLAAKKR</sequence>
<keyword evidence="3 5" id="KW-1133">Transmembrane helix</keyword>
<keyword evidence="8" id="KW-1185">Reference proteome</keyword>
<dbReference type="InterPro" id="IPR050638">
    <property type="entry name" value="AA-Vitamin_Transporters"/>
</dbReference>
<accession>A0A255ZVI0</accession>
<comment type="subcellular location">
    <subcellularLocation>
        <location evidence="1">Membrane</location>
        <topology evidence="1">Multi-pass membrane protein</topology>
    </subcellularLocation>
</comment>
<evidence type="ECO:0000313" key="8">
    <source>
        <dbReference type="Proteomes" id="UP000216035"/>
    </source>
</evidence>
<dbReference type="GO" id="GO:0016020">
    <property type="term" value="C:membrane"/>
    <property type="evidence" value="ECO:0007669"/>
    <property type="project" value="UniProtKB-SubCell"/>
</dbReference>
<organism evidence="7 8">
    <name type="scientific">Flavobacterium aurantiibacter</name>
    <dbReference type="NCBI Taxonomy" id="2023067"/>
    <lineage>
        <taxon>Bacteria</taxon>
        <taxon>Pseudomonadati</taxon>
        <taxon>Bacteroidota</taxon>
        <taxon>Flavobacteriia</taxon>
        <taxon>Flavobacteriales</taxon>
        <taxon>Flavobacteriaceae</taxon>
        <taxon>Flavobacterium</taxon>
    </lineage>
</organism>
<keyword evidence="4 5" id="KW-0472">Membrane</keyword>
<feature type="transmembrane region" description="Helical" evidence="5">
    <location>
        <begin position="33"/>
        <end position="53"/>
    </location>
</feature>
<dbReference type="SUPFAM" id="SSF103481">
    <property type="entry name" value="Multidrug resistance efflux transporter EmrE"/>
    <property type="match status" value="2"/>
</dbReference>
<feature type="transmembrane region" description="Helical" evidence="5">
    <location>
        <begin position="121"/>
        <end position="141"/>
    </location>
</feature>
<feature type="transmembrane region" description="Helical" evidence="5">
    <location>
        <begin position="94"/>
        <end position="114"/>
    </location>
</feature>
<feature type="domain" description="EamA" evidence="6">
    <location>
        <begin position="7"/>
        <end position="135"/>
    </location>
</feature>
<feature type="transmembrane region" description="Helical" evidence="5">
    <location>
        <begin position="147"/>
        <end position="167"/>
    </location>
</feature>
<gene>
    <name evidence="7" type="ORF">CHX27_05930</name>
</gene>
<feature type="transmembrane region" description="Helical" evidence="5">
    <location>
        <begin position="266"/>
        <end position="284"/>
    </location>
</feature>
<dbReference type="Pfam" id="PF00892">
    <property type="entry name" value="EamA"/>
    <property type="match status" value="2"/>
</dbReference>
<dbReference type="InterPro" id="IPR000620">
    <property type="entry name" value="EamA_dom"/>
</dbReference>
<dbReference type="Proteomes" id="UP000216035">
    <property type="component" value="Unassembled WGS sequence"/>
</dbReference>
<dbReference type="EMBL" id="NOXX01000180">
    <property type="protein sequence ID" value="OYQ45508.1"/>
    <property type="molecule type" value="Genomic_DNA"/>
</dbReference>
<evidence type="ECO:0000256" key="1">
    <source>
        <dbReference type="ARBA" id="ARBA00004141"/>
    </source>
</evidence>
<evidence type="ECO:0000256" key="4">
    <source>
        <dbReference type="ARBA" id="ARBA00023136"/>
    </source>
</evidence>
<dbReference type="RefSeq" id="WP_094485845.1">
    <property type="nucleotide sequence ID" value="NZ_NOXX01000180.1"/>
</dbReference>
<evidence type="ECO:0000259" key="6">
    <source>
        <dbReference type="Pfam" id="PF00892"/>
    </source>
</evidence>
<evidence type="ECO:0000256" key="3">
    <source>
        <dbReference type="ARBA" id="ARBA00022989"/>
    </source>
</evidence>